<evidence type="ECO:0000313" key="3">
    <source>
        <dbReference type="Proteomes" id="UP000095767"/>
    </source>
</evidence>
<dbReference type="InterPro" id="IPR037045">
    <property type="entry name" value="S8pro/Inhibitor_I9_sf"/>
</dbReference>
<dbReference type="InterPro" id="IPR010259">
    <property type="entry name" value="S8pro/Inhibitor_I9"/>
</dbReference>
<dbReference type="Proteomes" id="UP000095767">
    <property type="component" value="Unassembled WGS sequence"/>
</dbReference>
<dbReference type="Gene3D" id="3.30.70.80">
    <property type="entry name" value="Peptidase S8 propeptide/proteinase inhibitor I9"/>
    <property type="match status" value="1"/>
</dbReference>
<name>A0A1E5UZ02_9POAL</name>
<comment type="caution">
    <text evidence="2">The sequence shown here is derived from an EMBL/GenBank/DDBJ whole genome shotgun (WGS) entry which is preliminary data.</text>
</comment>
<sequence length="71" mass="8151">MDDDARCSWYHSFLPSYLTDYGEPRITHTYKVVFLGFAACLIEAELDVMSKELGFGSWIPDTTSQVPHVEY</sequence>
<organism evidence="2 3">
    <name type="scientific">Dichanthelium oligosanthes</name>
    <dbReference type="NCBI Taxonomy" id="888268"/>
    <lineage>
        <taxon>Eukaryota</taxon>
        <taxon>Viridiplantae</taxon>
        <taxon>Streptophyta</taxon>
        <taxon>Embryophyta</taxon>
        <taxon>Tracheophyta</taxon>
        <taxon>Spermatophyta</taxon>
        <taxon>Magnoliopsida</taxon>
        <taxon>Liliopsida</taxon>
        <taxon>Poales</taxon>
        <taxon>Poaceae</taxon>
        <taxon>PACMAD clade</taxon>
        <taxon>Panicoideae</taxon>
        <taxon>Panicodae</taxon>
        <taxon>Paniceae</taxon>
        <taxon>Dichantheliinae</taxon>
        <taxon>Dichanthelium</taxon>
    </lineage>
</organism>
<dbReference type="AlphaFoldDB" id="A0A1E5UZ02"/>
<dbReference type="Pfam" id="PF05922">
    <property type="entry name" value="Inhibitor_I9"/>
    <property type="match status" value="1"/>
</dbReference>
<dbReference type="STRING" id="888268.A0A1E5UZ02"/>
<proteinExistence type="predicted"/>
<evidence type="ECO:0000313" key="2">
    <source>
        <dbReference type="EMBL" id="OEL18014.1"/>
    </source>
</evidence>
<gene>
    <name evidence="2" type="ORF">BAE44_0020967</name>
</gene>
<protein>
    <recommendedName>
        <fullName evidence="1">Inhibitor I9 domain-containing protein</fullName>
    </recommendedName>
</protein>
<feature type="domain" description="Inhibitor I9" evidence="1">
    <location>
        <begin position="7"/>
        <end position="64"/>
    </location>
</feature>
<accession>A0A1E5UZ02</accession>
<dbReference type="EMBL" id="LWDX02058027">
    <property type="protein sequence ID" value="OEL18014.1"/>
    <property type="molecule type" value="Genomic_DNA"/>
</dbReference>
<keyword evidence="3" id="KW-1185">Reference proteome</keyword>
<dbReference type="OrthoDB" id="695927at2759"/>
<evidence type="ECO:0000259" key="1">
    <source>
        <dbReference type="Pfam" id="PF05922"/>
    </source>
</evidence>
<reference evidence="2 3" key="1">
    <citation type="submission" date="2016-09" db="EMBL/GenBank/DDBJ databases">
        <title>The draft genome of Dichanthelium oligosanthes: A C3 panicoid grass species.</title>
        <authorList>
            <person name="Studer A.J."/>
            <person name="Schnable J.C."/>
            <person name="Brutnell T.P."/>
        </authorList>
    </citation>
    <scope>NUCLEOTIDE SEQUENCE [LARGE SCALE GENOMIC DNA]</scope>
    <source>
        <strain evidence="3">cv. Kellogg 1175</strain>
        <tissue evidence="2">Leaf</tissue>
    </source>
</reference>